<feature type="domain" description="CENP-V/GFA" evidence="5">
    <location>
        <begin position="2"/>
        <end position="108"/>
    </location>
</feature>
<reference evidence="6" key="2">
    <citation type="submission" date="2021-04" db="EMBL/GenBank/DDBJ databases">
        <authorList>
            <person name="Gilroy R."/>
        </authorList>
    </citation>
    <scope>NUCLEOTIDE SEQUENCE</scope>
    <source>
        <strain evidence="6">1193</strain>
    </source>
</reference>
<comment type="similarity">
    <text evidence="1">Belongs to the Gfa family.</text>
</comment>
<comment type="caution">
    <text evidence="6">The sequence shown here is derived from an EMBL/GenBank/DDBJ whole genome shotgun (WGS) entry which is preliminary data.</text>
</comment>
<proteinExistence type="inferred from homology"/>
<organism evidence="6 7">
    <name type="scientific">Candidatus Halomonas stercoripullorum</name>
    <dbReference type="NCBI Taxonomy" id="2838617"/>
    <lineage>
        <taxon>Bacteria</taxon>
        <taxon>Pseudomonadati</taxon>
        <taxon>Pseudomonadota</taxon>
        <taxon>Gammaproteobacteria</taxon>
        <taxon>Oceanospirillales</taxon>
        <taxon>Halomonadaceae</taxon>
        <taxon>Halomonas</taxon>
    </lineage>
</organism>
<sequence>MHQGSCLCGKVRYMYSGEIDEVSMCHCKQCQKAHGSTFVAVAPIRSADLHITQGGEYLKEYRATPNKARVFCGECGSPLYSARDDLPEAKRLRLGTLDTPIAPGELYHAWVSSKAEWFVLDDKLPRFPQFKPLH</sequence>
<dbReference type="Gene3D" id="3.90.1590.10">
    <property type="entry name" value="glutathione-dependent formaldehyde- activating enzyme (gfa)"/>
    <property type="match status" value="1"/>
</dbReference>
<evidence type="ECO:0000259" key="5">
    <source>
        <dbReference type="PROSITE" id="PS51891"/>
    </source>
</evidence>
<dbReference type="PANTHER" id="PTHR33337">
    <property type="entry name" value="GFA DOMAIN-CONTAINING PROTEIN"/>
    <property type="match status" value="1"/>
</dbReference>
<evidence type="ECO:0000313" key="6">
    <source>
        <dbReference type="EMBL" id="HIX62375.1"/>
    </source>
</evidence>
<dbReference type="InterPro" id="IPR006913">
    <property type="entry name" value="CENP-V/GFA"/>
</dbReference>
<dbReference type="AlphaFoldDB" id="A0A9D1WNE1"/>
<dbReference type="SUPFAM" id="SSF51316">
    <property type="entry name" value="Mss4-like"/>
    <property type="match status" value="1"/>
</dbReference>
<dbReference type="GO" id="GO:0016846">
    <property type="term" value="F:carbon-sulfur lyase activity"/>
    <property type="evidence" value="ECO:0007669"/>
    <property type="project" value="InterPro"/>
</dbReference>
<keyword evidence="2" id="KW-0479">Metal-binding</keyword>
<evidence type="ECO:0000313" key="7">
    <source>
        <dbReference type="Proteomes" id="UP000824248"/>
    </source>
</evidence>
<evidence type="ECO:0000256" key="3">
    <source>
        <dbReference type="ARBA" id="ARBA00022833"/>
    </source>
</evidence>
<evidence type="ECO:0000256" key="2">
    <source>
        <dbReference type="ARBA" id="ARBA00022723"/>
    </source>
</evidence>
<evidence type="ECO:0000256" key="1">
    <source>
        <dbReference type="ARBA" id="ARBA00005495"/>
    </source>
</evidence>
<dbReference type="GO" id="GO:0046872">
    <property type="term" value="F:metal ion binding"/>
    <property type="evidence" value="ECO:0007669"/>
    <property type="project" value="UniProtKB-KW"/>
</dbReference>
<dbReference type="PROSITE" id="PS51891">
    <property type="entry name" value="CENP_V_GFA"/>
    <property type="match status" value="1"/>
</dbReference>
<keyword evidence="3" id="KW-0862">Zinc</keyword>
<accession>A0A9D1WNE1</accession>
<name>A0A9D1WNE1_9GAMM</name>
<dbReference type="Proteomes" id="UP000824248">
    <property type="component" value="Unassembled WGS sequence"/>
</dbReference>
<evidence type="ECO:0000256" key="4">
    <source>
        <dbReference type="ARBA" id="ARBA00023239"/>
    </source>
</evidence>
<reference evidence="6" key="1">
    <citation type="journal article" date="2021" name="PeerJ">
        <title>Extensive microbial diversity within the chicken gut microbiome revealed by metagenomics and culture.</title>
        <authorList>
            <person name="Gilroy R."/>
            <person name="Ravi A."/>
            <person name="Getino M."/>
            <person name="Pursley I."/>
            <person name="Horton D.L."/>
            <person name="Alikhan N.F."/>
            <person name="Baker D."/>
            <person name="Gharbi K."/>
            <person name="Hall N."/>
            <person name="Watson M."/>
            <person name="Adriaenssens E.M."/>
            <person name="Foster-Nyarko E."/>
            <person name="Jarju S."/>
            <person name="Secka A."/>
            <person name="Antonio M."/>
            <person name="Oren A."/>
            <person name="Chaudhuri R.R."/>
            <person name="La Ragione R."/>
            <person name="Hildebrand F."/>
            <person name="Pallen M.J."/>
        </authorList>
    </citation>
    <scope>NUCLEOTIDE SEQUENCE</scope>
    <source>
        <strain evidence="6">1193</strain>
    </source>
</reference>
<dbReference type="EMBL" id="DXFC01000273">
    <property type="protein sequence ID" value="HIX62375.1"/>
    <property type="molecule type" value="Genomic_DNA"/>
</dbReference>
<keyword evidence="4" id="KW-0456">Lyase</keyword>
<dbReference type="InterPro" id="IPR011057">
    <property type="entry name" value="Mss4-like_sf"/>
</dbReference>
<gene>
    <name evidence="6" type="ORF">H9854_09110</name>
</gene>
<dbReference type="PANTHER" id="PTHR33337:SF40">
    <property type="entry name" value="CENP-V_GFA DOMAIN-CONTAINING PROTEIN-RELATED"/>
    <property type="match status" value="1"/>
</dbReference>
<dbReference type="Pfam" id="PF04828">
    <property type="entry name" value="GFA"/>
    <property type="match status" value="1"/>
</dbReference>
<protein>
    <submittedName>
        <fullName evidence="6">GFA family protein</fullName>
    </submittedName>
</protein>